<evidence type="ECO:0000256" key="2">
    <source>
        <dbReference type="ARBA" id="ARBA00022679"/>
    </source>
</evidence>
<dbReference type="AlphaFoldDB" id="A0A937K4G0"/>
<dbReference type="GO" id="GO:0016757">
    <property type="term" value="F:glycosyltransferase activity"/>
    <property type="evidence" value="ECO:0007669"/>
    <property type="project" value="UniProtKB-KW"/>
</dbReference>
<dbReference type="SUPFAM" id="SSF53448">
    <property type="entry name" value="Nucleotide-diphospho-sugar transferases"/>
    <property type="match status" value="1"/>
</dbReference>
<gene>
    <name evidence="4" type="ORF">JK634_12435</name>
</gene>
<dbReference type="Pfam" id="PF00535">
    <property type="entry name" value="Glycos_transf_2"/>
    <property type="match status" value="1"/>
</dbReference>
<evidence type="ECO:0000259" key="3">
    <source>
        <dbReference type="Pfam" id="PF00535"/>
    </source>
</evidence>
<protein>
    <submittedName>
        <fullName evidence="4">Glycosyltransferase family 2 protein</fullName>
    </submittedName>
</protein>
<dbReference type="PANTHER" id="PTHR22916:SF51">
    <property type="entry name" value="GLYCOSYLTRANSFERASE EPSH-RELATED"/>
    <property type="match status" value="1"/>
</dbReference>
<dbReference type="RefSeq" id="WP_202767966.1">
    <property type="nucleotide sequence ID" value="NZ_JAESWA010000022.1"/>
</dbReference>
<dbReference type="InterPro" id="IPR001173">
    <property type="entry name" value="Glyco_trans_2-like"/>
</dbReference>
<keyword evidence="2" id="KW-0808">Transferase</keyword>
<evidence type="ECO:0000313" key="4">
    <source>
        <dbReference type="EMBL" id="MBL4932622.1"/>
    </source>
</evidence>
<sequence length="329" mass="38137">MLVSVIIPAYNIENYIGRCIDSVLNQTYENIEILIINDGSTDNTSKVVKQRTSEKIRLIEQDNQGVSAARNNGINYSKGEIILFLDADDRIKPNYIEMAVKKINDEKCDICFCGWEVYDEDDYLETTYSKDGFVFLEKPVSGIEACRLKVEKYIWICQGTCLYRKDLLVNNNLTYSFGYAYGEDMEFINKALLNSEKVCSIAYNGFENLNRNGSAINSDFNEHFLDALYLNRNFYDYVEKKEIFKKSDIDSLLISIDNDYNNIMLGIYKRILKNSTIAKFNEIVKNKKLKLINLNSKYTLRTINFKWKIKYNVFIANSSLGAIVLKYFI</sequence>
<comment type="caution">
    <text evidence="4">The sequence shown here is derived from an EMBL/GenBank/DDBJ whole genome shotgun (WGS) entry which is preliminary data.</text>
</comment>
<dbReference type="Proteomes" id="UP000623681">
    <property type="component" value="Unassembled WGS sequence"/>
</dbReference>
<dbReference type="PANTHER" id="PTHR22916">
    <property type="entry name" value="GLYCOSYLTRANSFERASE"/>
    <property type="match status" value="1"/>
</dbReference>
<evidence type="ECO:0000256" key="1">
    <source>
        <dbReference type="ARBA" id="ARBA00022676"/>
    </source>
</evidence>
<dbReference type="Gene3D" id="3.90.550.10">
    <property type="entry name" value="Spore Coat Polysaccharide Biosynthesis Protein SpsA, Chain A"/>
    <property type="match status" value="1"/>
</dbReference>
<keyword evidence="1" id="KW-0328">Glycosyltransferase</keyword>
<keyword evidence="5" id="KW-1185">Reference proteome</keyword>
<evidence type="ECO:0000313" key="5">
    <source>
        <dbReference type="Proteomes" id="UP000623681"/>
    </source>
</evidence>
<dbReference type="InterPro" id="IPR029044">
    <property type="entry name" value="Nucleotide-diphossugar_trans"/>
</dbReference>
<dbReference type="EMBL" id="JAESWA010000022">
    <property type="protein sequence ID" value="MBL4932622.1"/>
    <property type="molecule type" value="Genomic_DNA"/>
</dbReference>
<proteinExistence type="predicted"/>
<reference evidence="4" key="1">
    <citation type="submission" date="2021-01" db="EMBL/GenBank/DDBJ databases">
        <title>Genome public.</title>
        <authorList>
            <person name="Liu C."/>
            <person name="Sun Q."/>
        </authorList>
    </citation>
    <scope>NUCLEOTIDE SEQUENCE</scope>
    <source>
        <strain evidence="4">YIM B02565</strain>
    </source>
</reference>
<name>A0A937K4G0_9CLOT</name>
<feature type="domain" description="Glycosyltransferase 2-like" evidence="3">
    <location>
        <begin position="4"/>
        <end position="138"/>
    </location>
</feature>
<accession>A0A937K4G0</accession>
<dbReference type="CDD" id="cd00761">
    <property type="entry name" value="Glyco_tranf_GTA_type"/>
    <property type="match status" value="1"/>
</dbReference>
<organism evidence="4 5">
    <name type="scientific">Clostridium paridis</name>
    <dbReference type="NCBI Taxonomy" id="2803863"/>
    <lineage>
        <taxon>Bacteria</taxon>
        <taxon>Bacillati</taxon>
        <taxon>Bacillota</taxon>
        <taxon>Clostridia</taxon>
        <taxon>Eubacteriales</taxon>
        <taxon>Clostridiaceae</taxon>
        <taxon>Clostridium</taxon>
    </lineage>
</organism>